<dbReference type="EMBL" id="CM055096">
    <property type="protein sequence ID" value="KAJ7555160.1"/>
    <property type="molecule type" value="Genomic_DNA"/>
</dbReference>
<comment type="caution">
    <text evidence="1">The sequence shown here is derived from an EMBL/GenBank/DDBJ whole genome shotgun (WGS) entry which is preliminary data.</text>
</comment>
<accession>A0ACC2DLW5</accession>
<evidence type="ECO:0000313" key="1">
    <source>
        <dbReference type="EMBL" id="KAJ7555160.1"/>
    </source>
</evidence>
<proteinExistence type="predicted"/>
<organism evidence="1 2">
    <name type="scientific">Diphasiastrum complanatum</name>
    <name type="common">Issler's clubmoss</name>
    <name type="synonym">Lycopodium complanatum</name>
    <dbReference type="NCBI Taxonomy" id="34168"/>
    <lineage>
        <taxon>Eukaryota</taxon>
        <taxon>Viridiplantae</taxon>
        <taxon>Streptophyta</taxon>
        <taxon>Embryophyta</taxon>
        <taxon>Tracheophyta</taxon>
        <taxon>Lycopodiopsida</taxon>
        <taxon>Lycopodiales</taxon>
        <taxon>Lycopodiaceae</taxon>
        <taxon>Lycopodioideae</taxon>
        <taxon>Diphasiastrum</taxon>
    </lineage>
</organism>
<protein>
    <submittedName>
        <fullName evidence="1">Uncharacterized protein</fullName>
    </submittedName>
</protein>
<keyword evidence="2" id="KW-1185">Reference proteome</keyword>
<gene>
    <name evidence="1" type="ORF">O6H91_05G024500</name>
</gene>
<sequence length="268" mass="29992">MENPTSTAVGSTFQKSDLDKLSFEKGAINLNVWDGPCSEYKLNGCDVAGVAEFLHPCKYCQFQPQHDYCTVDAASIRDDDMQNGLVCTQCRDKEKSGGSLCKLNRQATGEVAWVPKRRAQQTIHQKNMFLVNVPPCSQTSPDIQMKQHRSLIGFLQEPHRDLRHRIMLPPKKRICMNMELSAAQPRDRTLRLAEEVCMASKHADPPTFSMGNIDCDVKHNVQGGAQKIVKPVDTTSGSCMSMDTDGSTKDMKSSKLLLRRYKLLSEIV</sequence>
<evidence type="ECO:0000313" key="2">
    <source>
        <dbReference type="Proteomes" id="UP001162992"/>
    </source>
</evidence>
<name>A0ACC2DLW5_DIPCM</name>
<dbReference type="Proteomes" id="UP001162992">
    <property type="component" value="Chromosome 5"/>
</dbReference>
<reference evidence="2" key="1">
    <citation type="journal article" date="2024" name="Proc. Natl. Acad. Sci. U.S.A.">
        <title>Extraordinary preservation of gene collinearity over three hundred million years revealed in homosporous lycophytes.</title>
        <authorList>
            <person name="Li C."/>
            <person name="Wickell D."/>
            <person name="Kuo L.Y."/>
            <person name="Chen X."/>
            <person name="Nie B."/>
            <person name="Liao X."/>
            <person name="Peng D."/>
            <person name="Ji J."/>
            <person name="Jenkins J."/>
            <person name="Williams M."/>
            <person name="Shu S."/>
            <person name="Plott C."/>
            <person name="Barry K."/>
            <person name="Rajasekar S."/>
            <person name="Grimwood J."/>
            <person name="Han X."/>
            <person name="Sun S."/>
            <person name="Hou Z."/>
            <person name="He W."/>
            <person name="Dai G."/>
            <person name="Sun C."/>
            <person name="Schmutz J."/>
            <person name="Leebens-Mack J.H."/>
            <person name="Li F.W."/>
            <person name="Wang L."/>
        </authorList>
    </citation>
    <scope>NUCLEOTIDE SEQUENCE [LARGE SCALE GENOMIC DNA]</scope>
    <source>
        <strain evidence="2">cv. PW_Plant_1</strain>
    </source>
</reference>